<dbReference type="RefSeq" id="XP_012647307.1">
    <property type="nucleotide sequence ID" value="XM_012791853.1"/>
</dbReference>
<evidence type="ECO:0000256" key="1">
    <source>
        <dbReference type="SAM" id="Coils"/>
    </source>
</evidence>
<keyword evidence="2" id="KW-0812">Transmembrane</keyword>
<feature type="domain" description="Thioredoxin" evidence="3">
    <location>
        <begin position="181"/>
        <end position="279"/>
    </location>
</feature>
<dbReference type="InterPro" id="IPR013766">
    <property type="entry name" value="Thioredoxin_domain"/>
</dbReference>
<dbReference type="InterPro" id="IPR036249">
    <property type="entry name" value="Thioredoxin-like_sf"/>
</dbReference>
<evidence type="ECO:0000313" key="4">
    <source>
        <dbReference type="EMBL" id="CCF72698.1"/>
    </source>
</evidence>
<accession>I7I7W6</accession>
<dbReference type="Proteomes" id="UP000002899">
    <property type="component" value="Chromosome I"/>
</dbReference>
<sequence>MRFRLPRCSYRFYNNPFIDGFKVCNRPFSTQSHITKLRKYSLYMAGIGLISCGSIYYGYYPFTSPLCKLPKIDESIFNNSDNLFVLVAHSNSSNRHFTDLIDDLKSIFDCPQLKHVKLCYTIRNEAQCSESPIAIMYKGLRKKSIPLNRHKAINKDEIIEFFKPVSEENPVQDIEFMPENVTLNNFKHKVINASSSEPVLVQLFEDGCFLCFLMRPFVNSVHRILMAGNHKLSIKRLNIEKNDFPDNCPISRATPTFILYKGSKADKWDEFKPQNLVDKLNKILKLSHREMRELDALVANIPKRLQLIANVAQWQAEILSLDHLGLAMDADLINESDTQSLLLKDIMEQDMKLHDSLDENIAHLEEEIVLLEGECILIAQDVARELIDKFNY</sequence>
<dbReference type="Gene3D" id="3.40.30.10">
    <property type="entry name" value="Glutaredoxin"/>
    <property type="match status" value="1"/>
</dbReference>
<feature type="transmembrane region" description="Helical" evidence="2">
    <location>
        <begin position="40"/>
        <end position="60"/>
    </location>
</feature>
<proteinExistence type="predicted"/>
<feature type="coiled-coil region" evidence="1">
    <location>
        <begin position="347"/>
        <end position="374"/>
    </location>
</feature>
<keyword evidence="5" id="KW-1185">Reference proteome</keyword>
<dbReference type="SUPFAM" id="SSF52833">
    <property type="entry name" value="Thioredoxin-like"/>
    <property type="match status" value="1"/>
</dbReference>
<evidence type="ECO:0000313" key="5">
    <source>
        <dbReference type="Proteomes" id="UP000002899"/>
    </source>
</evidence>
<evidence type="ECO:0000256" key="2">
    <source>
        <dbReference type="SAM" id="Phobius"/>
    </source>
</evidence>
<reference evidence="4 5" key="3">
    <citation type="journal article" date="2016" name="Sci. Rep.">
        <title>Genome-wide diversity and gene expression profiling of Babesia microti isolates identify polymorphic genes that mediate host-pathogen interactions.</title>
        <authorList>
            <person name="Silva J.C."/>
            <person name="Cornillot E."/>
            <person name="McCracken C."/>
            <person name="Usmani-Brown S."/>
            <person name="Dwivedi A."/>
            <person name="Ifeonu O.O."/>
            <person name="Crabtree J."/>
            <person name="Gotia H.T."/>
            <person name="Virji A.Z."/>
            <person name="Reynes C."/>
            <person name="Colinge J."/>
            <person name="Kumar V."/>
            <person name="Lawres L."/>
            <person name="Pazzi J.E."/>
            <person name="Pablo J.V."/>
            <person name="Hung C."/>
            <person name="Brancato J."/>
            <person name="Kumari P."/>
            <person name="Orvis J."/>
            <person name="Tretina K."/>
            <person name="Chibucos M."/>
            <person name="Ott S."/>
            <person name="Sadzewicz L."/>
            <person name="Sengamalay N."/>
            <person name="Shetty A.C."/>
            <person name="Su Q."/>
            <person name="Tallon L."/>
            <person name="Fraser C.M."/>
            <person name="Frutos R."/>
            <person name="Molina D.M."/>
            <person name="Krause P.J."/>
            <person name="Ben Mamoun C."/>
        </authorList>
    </citation>
    <scope>NUCLEOTIDE SEQUENCE [LARGE SCALE GENOMIC DNA]</scope>
    <source>
        <strain evidence="4 5">RI</strain>
    </source>
</reference>
<gene>
    <name evidence="4" type="ORF">BMR1_01G01160</name>
</gene>
<organism evidence="4 5">
    <name type="scientific">Babesia microti (strain RI)</name>
    <dbReference type="NCBI Taxonomy" id="1133968"/>
    <lineage>
        <taxon>Eukaryota</taxon>
        <taxon>Sar</taxon>
        <taxon>Alveolata</taxon>
        <taxon>Apicomplexa</taxon>
        <taxon>Aconoidasida</taxon>
        <taxon>Piroplasmida</taxon>
        <taxon>Babesiidae</taxon>
        <taxon>Babesia</taxon>
    </lineage>
</organism>
<keyword evidence="1" id="KW-0175">Coiled coil</keyword>
<evidence type="ECO:0000259" key="3">
    <source>
        <dbReference type="Pfam" id="PF00085"/>
    </source>
</evidence>
<dbReference type="AlphaFoldDB" id="I7I7W6"/>
<dbReference type="OrthoDB" id="390285at2759"/>
<dbReference type="OMA" id="CVTHDTF"/>
<reference evidence="4 5" key="2">
    <citation type="journal article" date="2013" name="PLoS ONE">
        <title>Whole genome mapping and re-organization of the nuclear and mitochondrial genomes of Babesia microti isolates.</title>
        <authorList>
            <person name="Cornillot E."/>
            <person name="Dassouli A."/>
            <person name="Garg A."/>
            <person name="Pachikara N."/>
            <person name="Randazzo S."/>
            <person name="Depoix D."/>
            <person name="Carcy B."/>
            <person name="Delbecq S."/>
            <person name="Frutos R."/>
            <person name="Silva J.C."/>
            <person name="Sutton R."/>
            <person name="Krause P.J."/>
            <person name="Mamoun C.B."/>
        </authorList>
    </citation>
    <scope>NUCLEOTIDE SEQUENCE [LARGE SCALE GENOMIC DNA]</scope>
    <source>
        <strain evidence="4 5">RI</strain>
    </source>
</reference>
<keyword evidence="2" id="KW-0472">Membrane</keyword>
<reference evidence="4 5" key="1">
    <citation type="journal article" date="2012" name="Nucleic Acids Res.">
        <title>Sequencing of the smallest Apicomplexan genome from the human pathogen Babesia microti.</title>
        <authorList>
            <person name="Cornillot E."/>
            <person name="Hadj-Kaddour K."/>
            <person name="Dassouli A."/>
            <person name="Noel B."/>
            <person name="Ranwez V."/>
            <person name="Vacherie B."/>
            <person name="Augagneur Y."/>
            <person name="Bres V."/>
            <person name="Duclos A."/>
            <person name="Randazzo S."/>
            <person name="Carcy B."/>
            <person name="Debierre-Grockiego F."/>
            <person name="Delbecq S."/>
            <person name="Moubri-Menage K."/>
            <person name="Shams-Eldin H."/>
            <person name="Usmani-Brown S."/>
            <person name="Bringaud F."/>
            <person name="Wincker P."/>
            <person name="Vivares C.P."/>
            <person name="Schwarz R.T."/>
            <person name="Schetters T.P."/>
            <person name="Krause P.J."/>
            <person name="Gorenflot A."/>
            <person name="Berry V."/>
            <person name="Barbe V."/>
            <person name="Ben Mamoun C."/>
        </authorList>
    </citation>
    <scope>NUCLEOTIDE SEQUENCE [LARGE SCALE GENOMIC DNA]</scope>
    <source>
        <strain evidence="4 5">RI</strain>
    </source>
</reference>
<dbReference type="GeneID" id="24423312"/>
<name>I7I7W6_BABMR</name>
<dbReference type="VEuPathDB" id="PiroplasmaDB:BMR1_01G01160"/>
<dbReference type="KEGG" id="bmic:BMR1_01G01160"/>
<dbReference type="Pfam" id="PF00085">
    <property type="entry name" value="Thioredoxin"/>
    <property type="match status" value="1"/>
</dbReference>
<protein>
    <submittedName>
        <fullName evidence="4">Thioredoxin-like protein</fullName>
    </submittedName>
</protein>
<keyword evidence="2" id="KW-1133">Transmembrane helix</keyword>
<dbReference type="EMBL" id="FO082871">
    <property type="protein sequence ID" value="CCF72698.1"/>
    <property type="molecule type" value="Genomic_DNA"/>
</dbReference>